<dbReference type="SUPFAM" id="SSF103473">
    <property type="entry name" value="MFS general substrate transporter"/>
    <property type="match status" value="1"/>
</dbReference>
<feature type="transmembrane region" description="Helical" evidence="6">
    <location>
        <begin position="167"/>
        <end position="186"/>
    </location>
</feature>
<feature type="transmembrane region" description="Helical" evidence="6">
    <location>
        <begin position="47"/>
        <end position="66"/>
    </location>
</feature>
<gene>
    <name evidence="8" type="ORF">EV186_1118</name>
</gene>
<dbReference type="CDD" id="cd06173">
    <property type="entry name" value="MFS_MefA_like"/>
    <property type="match status" value="1"/>
</dbReference>
<feature type="transmembrane region" description="Helical" evidence="6">
    <location>
        <begin position="281"/>
        <end position="298"/>
    </location>
</feature>
<dbReference type="AlphaFoldDB" id="A0A4R6RSN3"/>
<dbReference type="PROSITE" id="PS50850">
    <property type="entry name" value="MFS"/>
    <property type="match status" value="1"/>
</dbReference>
<dbReference type="Gene3D" id="1.20.1250.20">
    <property type="entry name" value="MFS general substrate transporter like domains"/>
    <property type="match status" value="1"/>
</dbReference>
<feature type="transmembrane region" description="Helical" evidence="6">
    <location>
        <begin position="338"/>
        <end position="360"/>
    </location>
</feature>
<proteinExistence type="predicted"/>
<evidence type="ECO:0000256" key="4">
    <source>
        <dbReference type="ARBA" id="ARBA00022989"/>
    </source>
</evidence>
<evidence type="ECO:0000256" key="6">
    <source>
        <dbReference type="SAM" id="Phobius"/>
    </source>
</evidence>
<evidence type="ECO:0000256" key="2">
    <source>
        <dbReference type="ARBA" id="ARBA00022475"/>
    </source>
</evidence>
<dbReference type="InterPro" id="IPR036259">
    <property type="entry name" value="MFS_trans_sf"/>
</dbReference>
<evidence type="ECO:0000313" key="8">
    <source>
        <dbReference type="EMBL" id="TDP89883.1"/>
    </source>
</evidence>
<protein>
    <submittedName>
        <fullName evidence="8">Na+/melibiose symporter-like transporter</fullName>
    </submittedName>
</protein>
<evidence type="ECO:0000259" key="7">
    <source>
        <dbReference type="PROSITE" id="PS50850"/>
    </source>
</evidence>
<dbReference type="PANTHER" id="PTHR23513:SF6">
    <property type="entry name" value="MAJOR FACILITATOR SUPERFAMILY ASSOCIATED DOMAIN-CONTAINING PROTEIN"/>
    <property type="match status" value="1"/>
</dbReference>
<organism evidence="8 9">
    <name type="scientific">Labedaea rhizosphaerae</name>
    <dbReference type="NCBI Taxonomy" id="598644"/>
    <lineage>
        <taxon>Bacteria</taxon>
        <taxon>Bacillati</taxon>
        <taxon>Actinomycetota</taxon>
        <taxon>Actinomycetes</taxon>
        <taxon>Pseudonocardiales</taxon>
        <taxon>Pseudonocardiaceae</taxon>
        <taxon>Labedaea</taxon>
    </lineage>
</organism>
<dbReference type="InterPro" id="IPR011701">
    <property type="entry name" value="MFS"/>
</dbReference>
<feature type="transmembrane region" description="Helical" evidence="6">
    <location>
        <begin position="73"/>
        <end position="93"/>
    </location>
</feature>
<dbReference type="PANTHER" id="PTHR23513">
    <property type="entry name" value="INTEGRAL MEMBRANE EFFLUX PROTEIN-RELATED"/>
    <property type="match status" value="1"/>
</dbReference>
<dbReference type="Pfam" id="PF07690">
    <property type="entry name" value="MFS_1"/>
    <property type="match status" value="1"/>
</dbReference>
<evidence type="ECO:0000256" key="5">
    <source>
        <dbReference type="ARBA" id="ARBA00023136"/>
    </source>
</evidence>
<accession>A0A4R6RSN3</accession>
<feature type="transmembrane region" description="Helical" evidence="6">
    <location>
        <begin position="214"/>
        <end position="232"/>
    </location>
</feature>
<keyword evidence="3 6" id="KW-0812">Transmembrane</keyword>
<dbReference type="GO" id="GO:0005886">
    <property type="term" value="C:plasma membrane"/>
    <property type="evidence" value="ECO:0007669"/>
    <property type="project" value="UniProtKB-SubCell"/>
</dbReference>
<evidence type="ECO:0000313" key="9">
    <source>
        <dbReference type="Proteomes" id="UP000295444"/>
    </source>
</evidence>
<comment type="caution">
    <text evidence="8">The sequence shown here is derived from an EMBL/GenBank/DDBJ whole genome shotgun (WGS) entry which is preliminary data.</text>
</comment>
<feature type="transmembrane region" description="Helical" evidence="6">
    <location>
        <begin position="366"/>
        <end position="386"/>
    </location>
</feature>
<evidence type="ECO:0000256" key="1">
    <source>
        <dbReference type="ARBA" id="ARBA00004651"/>
    </source>
</evidence>
<sequence length="405" mass="41915">MTSVLRDRVVRLYLIGQSLSSLGDSALWLALAIWVKTLTGSSASAGLVMFFFSAAALAGPVLGAVVDRVRRARLLVIANVLGAAVVLPLLFVHDASQVWLVYVAMFAYGLVNKLIGSAQSALIADLLPADRLAEVNGLLRSTREALRIAAPLMGAGLFVWLGAPAVIALDALTFLTAVVFLLRMGVREERPTPSGHSFGAEIAQGARFVLGHRMLRWLVLGFGVAAFAYGYTESGIFSAVGDGLHLGPAFVGITGTVQGAAAVLVGPFAGKLNQRLGELRLVRLGLGGYAVSLLLLTVPSLPVVLAAMAVAGVSLPLAGVGLLTCVQVSTPKRLQGRVFSATDLVVSVPLAMSVAIGTGLLTLVGYQVLFVIGALVLVVGAAMTLATGANRSTPAEPVHEEPVPV</sequence>
<keyword evidence="9" id="KW-1185">Reference proteome</keyword>
<comment type="subcellular location">
    <subcellularLocation>
        <location evidence="1">Cell membrane</location>
        <topology evidence="1">Multi-pass membrane protein</topology>
    </subcellularLocation>
</comment>
<keyword evidence="4 6" id="KW-1133">Transmembrane helix</keyword>
<name>A0A4R6RSN3_LABRH</name>
<reference evidence="8 9" key="1">
    <citation type="submission" date="2019-03" db="EMBL/GenBank/DDBJ databases">
        <title>Genomic Encyclopedia of Type Strains, Phase IV (KMG-IV): sequencing the most valuable type-strain genomes for metagenomic binning, comparative biology and taxonomic classification.</title>
        <authorList>
            <person name="Goeker M."/>
        </authorList>
    </citation>
    <scope>NUCLEOTIDE SEQUENCE [LARGE SCALE GENOMIC DNA]</scope>
    <source>
        <strain evidence="8 9">DSM 45361</strain>
    </source>
</reference>
<dbReference type="RefSeq" id="WP_133854167.1">
    <property type="nucleotide sequence ID" value="NZ_SNXZ01000011.1"/>
</dbReference>
<feature type="transmembrane region" description="Helical" evidence="6">
    <location>
        <begin position="12"/>
        <end position="35"/>
    </location>
</feature>
<evidence type="ECO:0000256" key="3">
    <source>
        <dbReference type="ARBA" id="ARBA00022692"/>
    </source>
</evidence>
<dbReference type="Proteomes" id="UP000295444">
    <property type="component" value="Unassembled WGS sequence"/>
</dbReference>
<keyword evidence="5 6" id="KW-0472">Membrane</keyword>
<feature type="domain" description="Major facilitator superfamily (MFS) profile" evidence="7">
    <location>
        <begin position="9"/>
        <end position="392"/>
    </location>
</feature>
<dbReference type="GO" id="GO:0022857">
    <property type="term" value="F:transmembrane transporter activity"/>
    <property type="evidence" value="ECO:0007669"/>
    <property type="project" value="InterPro"/>
</dbReference>
<dbReference type="OrthoDB" id="3460055at2"/>
<feature type="transmembrane region" description="Helical" evidence="6">
    <location>
        <begin position="244"/>
        <end position="269"/>
    </location>
</feature>
<dbReference type="InterPro" id="IPR020846">
    <property type="entry name" value="MFS_dom"/>
</dbReference>
<dbReference type="EMBL" id="SNXZ01000011">
    <property type="protein sequence ID" value="TDP89883.1"/>
    <property type="molecule type" value="Genomic_DNA"/>
</dbReference>
<feature type="transmembrane region" description="Helical" evidence="6">
    <location>
        <begin position="304"/>
        <end position="326"/>
    </location>
</feature>
<keyword evidence="2" id="KW-1003">Cell membrane</keyword>